<reference evidence="1 2" key="1">
    <citation type="journal article" date="2022" name="bioRxiv">
        <title>The genome of the oomycete Peronosclerospora sorghi, a cosmopolitan pathogen of maize and sorghum, is inflated with dispersed pseudogenes.</title>
        <authorList>
            <person name="Fletcher K."/>
            <person name="Martin F."/>
            <person name="Isakeit T."/>
            <person name="Cavanaugh K."/>
            <person name="Magill C."/>
            <person name="Michelmore R."/>
        </authorList>
    </citation>
    <scope>NUCLEOTIDE SEQUENCE [LARGE SCALE GENOMIC DNA]</scope>
    <source>
        <strain evidence="1">P6</strain>
    </source>
</reference>
<gene>
    <name evidence="1" type="ORF">PsorP6_013070</name>
</gene>
<comment type="caution">
    <text evidence="1">The sequence shown here is derived from an EMBL/GenBank/DDBJ whole genome shotgun (WGS) entry which is preliminary data.</text>
</comment>
<name>A0ACC0WHU4_9STRA</name>
<sequence length="101" mass="11878">MHQLEVEIDMVAFKCVFGLLKLTSELSQAYDCAKQIYGVERNEKFMPHYLMSSCSFIYGDLPHEMRVKLANELRPRFDGKRLKYLSELHLNGWKFGFNLIV</sequence>
<dbReference type="Proteomes" id="UP001163321">
    <property type="component" value="Chromosome 13"/>
</dbReference>
<organism evidence="1 2">
    <name type="scientific">Peronosclerospora sorghi</name>
    <dbReference type="NCBI Taxonomy" id="230839"/>
    <lineage>
        <taxon>Eukaryota</taxon>
        <taxon>Sar</taxon>
        <taxon>Stramenopiles</taxon>
        <taxon>Oomycota</taxon>
        <taxon>Peronosporomycetes</taxon>
        <taxon>Peronosporales</taxon>
        <taxon>Peronosporaceae</taxon>
        <taxon>Peronosclerospora</taxon>
    </lineage>
</organism>
<evidence type="ECO:0000313" key="2">
    <source>
        <dbReference type="Proteomes" id="UP001163321"/>
    </source>
</evidence>
<evidence type="ECO:0000313" key="1">
    <source>
        <dbReference type="EMBL" id="KAI9917626.1"/>
    </source>
</evidence>
<dbReference type="EMBL" id="CM047592">
    <property type="protein sequence ID" value="KAI9917626.1"/>
    <property type="molecule type" value="Genomic_DNA"/>
</dbReference>
<keyword evidence="2" id="KW-1185">Reference proteome</keyword>
<accession>A0ACC0WHU4</accession>
<protein>
    <submittedName>
        <fullName evidence="1">Uncharacterized protein</fullName>
    </submittedName>
</protein>
<proteinExistence type="predicted"/>